<dbReference type="RefSeq" id="WP_198343239.1">
    <property type="nucleotide sequence ID" value="NZ_CP021425.1"/>
</dbReference>
<dbReference type="InterPro" id="IPR029787">
    <property type="entry name" value="Nucleotide_cyclase"/>
</dbReference>
<dbReference type="SUPFAM" id="SSF55073">
    <property type="entry name" value="Nucleotide cyclase"/>
    <property type="match status" value="1"/>
</dbReference>
<dbReference type="GO" id="GO:0052621">
    <property type="term" value="F:diguanylate cyclase activity"/>
    <property type="evidence" value="ECO:0007669"/>
    <property type="project" value="UniProtKB-EC"/>
</dbReference>
<dbReference type="CDD" id="cd01949">
    <property type="entry name" value="GGDEF"/>
    <property type="match status" value="1"/>
</dbReference>
<sequence length="352" mass="39947">MSSGVTAPGGLMQEVLLNSLVNITKTRDIDSLEYSLVSTIHEFIGCQQIAIYKKMDTPDAVSIERSLALYVDDDGQFQWSERCEEEEPSPELISCLHSACTISVQSNTGVENRWIPVVLQEKPVGAIALTSVGLDSQSQVLLNAFCRIFENYLAVLNENERDKLTGLLNRQTFDKKVADLMQKQVRNQYRGQAHEGNRMIHPGSTSWLAIIDVDYFKQVNDRYGHVCGDEVLLLLAQKMNEFFRASDLLFRFGGEEFVIVFEPTRSDMLRKRLDAFMDMIRSTRFPFVANITVSIGVARMSPYDFPISVLENADRALYHAKDSGRDQLHFFHEIVEILDRENGDLDGDVDLF</sequence>
<proteinExistence type="predicted"/>
<evidence type="ECO:0000259" key="3">
    <source>
        <dbReference type="PROSITE" id="PS50887"/>
    </source>
</evidence>
<evidence type="ECO:0000313" key="4">
    <source>
        <dbReference type="EMBL" id="ARU55342.1"/>
    </source>
</evidence>
<dbReference type="NCBIfam" id="TIGR00254">
    <property type="entry name" value="GGDEF"/>
    <property type="match status" value="1"/>
</dbReference>
<name>A0A1Y0I4D6_9GAMM</name>
<accession>A0A1Y0I4D6</accession>
<dbReference type="Pfam" id="PF00990">
    <property type="entry name" value="GGDEF"/>
    <property type="match status" value="1"/>
</dbReference>
<comment type="catalytic activity">
    <reaction evidence="2">
        <text>2 GTP = 3',3'-c-di-GMP + 2 diphosphate</text>
        <dbReference type="Rhea" id="RHEA:24898"/>
        <dbReference type="ChEBI" id="CHEBI:33019"/>
        <dbReference type="ChEBI" id="CHEBI:37565"/>
        <dbReference type="ChEBI" id="CHEBI:58805"/>
        <dbReference type="EC" id="2.7.7.65"/>
    </reaction>
</comment>
<dbReference type="EC" id="2.7.7.65" evidence="1"/>
<dbReference type="InterPro" id="IPR000160">
    <property type="entry name" value="GGDEF_dom"/>
</dbReference>
<dbReference type="Gene3D" id="3.30.70.270">
    <property type="match status" value="1"/>
</dbReference>
<dbReference type="AlphaFoldDB" id="A0A1Y0I4D6"/>
<dbReference type="GO" id="GO:0005886">
    <property type="term" value="C:plasma membrane"/>
    <property type="evidence" value="ECO:0007669"/>
    <property type="project" value="TreeGrafter"/>
</dbReference>
<dbReference type="Proteomes" id="UP000196027">
    <property type="component" value="Chromosome"/>
</dbReference>
<dbReference type="PANTHER" id="PTHR45138">
    <property type="entry name" value="REGULATORY COMPONENTS OF SENSORY TRANSDUCTION SYSTEM"/>
    <property type="match status" value="1"/>
</dbReference>
<dbReference type="EMBL" id="CP021425">
    <property type="protein sequence ID" value="ARU55342.1"/>
    <property type="molecule type" value="Genomic_DNA"/>
</dbReference>
<protein>
    <recommendedName>
        <fullName evidence="1">diguanylate cyclase</fullName>
        <ecNumber evidence="1">2.7.7.65</ecNumber>
    </recommendedName>
</protein>
<dbReference type="PROSITE" id="PS50887">
    <property type="entry name" value="GGDEF"/>
    <property type="match status" value="1"/>
</dbReference>
<keyword evidence="5" id="KW-1185">Reference proteome</keyword>
<dbReference type="KEGG" id="ome:OLMES_1260"/>
<reference evidence="4 5" key="1">
    <citation type="submission" date="2017-05" db="EMBL/GenBank/DDBJ databases">
        <title>Genomic insights into alkan degradation activity of Oleiphilus messinensis.</title>
        <authorList>
            <person name="Kozyavkin S.A."/>
            <person name="Slesarev A.I."/>
            <person name="Golyshin P.N."/>
            <person name="Korzhenkov A."/>
            <person name="Golyshina O.N."/>
            <person name="Toshchakov S.V."/>
        </authorList>
    </citation>
    <scope>NUCLEOTIDE SEQUENCE [LARGE SCALE GENOMIC DNA]</scope>
    <source>
        <strain evidence="4 5">ME102</strain>
    </source>
</reference>
<evidence type="ECO:0000313" key="5">
    <source>
        <dbReference type="Proteomes" id="UP000196027"/>
    </source>
</evidence>
<organism evidence="4 5">
    <name type="scientific">Oleiphilus messinensis</name>
    <dbReference type="NCBI Taxonomy" id="141451"/>
    <lineage>
        <taxon>Bacteria</taxon>
        <taxon>Pseudomonadati</taxon>
        <taxon>Pseudomonadota</taxon>
        <taxon>Gammaproteobacteria</taxon>
        <taxon>Oceanospirillales</taxon>
        <taxon>Oleiphilaceae</taxon>
        <taxon>Oleiphilus</taxon>
    </lineage>
</organism>
<dbReference type="GO" id="GO:1902201">
    <property type="term" value="P:negative regulation of bacterial-type flagellum-dependent cell motility"/>
    <property type="evidence" value="ECO:0007669"/>
    <property type="project" value="TreeGrafter"/>
</dbReference>
<dbReference type="SMART" id="SM00267">
    <property type="entry name" value="GGDEF"/>
    <property type="match status" value="1"/>
</dbReference>
<feature type="domain" description="GGDEF" evidence="3">
    <location>
        <begin position="204"/>
        <end position="333"/>
    </location>
</feature>
<dbReference type="PANTHER" id="PTHR45138:SF9">
    <property type="entry name" value="DIGUANYLATE CYCLASE DGCM-RELATED"/>
    <property type="match status" value="1"/>
</dbReference>
<dbReference type="InterPro" id="IPR043128">
    <property type="entry name" value="Rev_trsase/Diguanyl_cyclase"/>
</dbReference>
<dbReference type="InterPro" id="IPR050469">
    <property type="entry name" value="Diguanylate_Cyclase"/>
</dbReference>
<dbReference type="GO" id="GO:0043709">
    <property type="term" value="P:cell adhesion involved in single-species biofilm formation"/>
    <property type="evidence" value="ECO:0007669"/>
    <property type="project" value="TreeGrafter"/>
</dbReference>
<evidence type="ECO:0000256" key="1">
    <source>
        <dbReference type="ARBA" id="ARBA00012528"/>
    </source>
</evidence>
<evidence type="ECO:0000256" key="2">
    <source>
        <dbReference type="ARBA" id="ARBA00034247"/>
    </source>
</evidence>
<gene>
    <name evidence="4" type="ORF">OLMES_1260</name>
</gene>